<evidence type="ECO:0000313" key="2">
    <source>
        <dbReference type="EMBL" id="QNP64894.1"/>
    </source>
</evidence>
<dbReference type="RefSeq" id="WP_187741993.1">
    <property type="nucleotide sequence ID" value="NZ_CP060825.1"/>
</dbReference>
<keyword evidence="3" id="KW-1185">Reference proteome</keyword>
<name>A0A7H0HWH8_9ACTN</name>
<keyword evidence="1" id="KW-0812">Transmembrane</keyword>
<dbReference type="Proteomes" id="UP000516230">
    <property type="component" value="Chromosome"/>
</dbReference>
<dbReference type="AlphaFoldDB" id="A0A7H0HWH8"/>
<accession>A0A7H0HWH8</accession>
<feature type="transmembrane region" description="Helical" evidence="1">
    <location>
        <begin position="47"/>
        <end position="72"/>
    </location>
</feature>
<gene>
    <name evidence="2" type="ORF">IAG43_19555</name>
</gene>
<feature type="transmembrane region" description="Helical" evidence="1">
    <location>
        <begin position="21"/>
        <end position="41"/>
    </location>
</feature>
<organism evidence="2 3">
    <name type="scientific">Streptomyces genisteinicus</name>
    <dbReference type="NCBI Taxonomy" id="2768068"/>
    <lineage>
        <taxon>Bacteria</taxon>
        <taxon>Bacillati</taxon>
        <taxon>Actinomycetota</taxon>
        <taxon>Actinomycetes</taxon>
        <taxon>Kitasatosporales</taxon>
        <taxon>Streptomycetaceae</taxon>
        <taxon>Streptomyces</taxon>
    </lineage>
</organism>
<sequence>MSVTTDQSPQPPAPQPSGTDPVLLLLLGIVVALVLGATLYLCMVHPSLAAPIGAVGGIASALATAFGVAIALRRR</sequence>
<reference evidence="2 3" key="1">
    <citation type="submission" date="2020-08" db="EMBL/GenBank/DDBJ databases">
        <title>A novel species.</title>
        <authorList>
            <person name="Gao J."/>
        </authorList>
    </citation>
    <scope>NUCLEOTIDE SEQUENCE [LARGE SCALE GENOMIC DNA]</scope>
    <source>
        <strain evidence="2 3">CRPJ-33</strain>
    </source>
</reference>
<evidence type="ECO:0000256" key="1">
    <source>
        <dbReference type="SAM" id="Phobius"/>
    </source>
</evidence>
<proteinExistence type="predicted"/>
<protein>
    <submittedName>
        <fullName evidence="2">Uncharacterized protein</fullName>
    </submittedName>
</protein>
<keyword evidence="1" id="KW-0472">Membrane</keyword>
<evidence type="ECO:0000313" key="3">
    <source>
        <dbReference type="Proteomes" id="UP000516230"/>
    </source>
</evidence>
<dbReference type="KEGG" id="sgj:IAG43_19555"/>
<keyword evidence="1" id="KW-1133">Transmembrane helix</keyword>
<dbReference type="EMBL" id="CP060825">
    <property type="protein sequence ID" value="QNP64894.1"/>
    <property type="molecule type" value="Genomic_DNA"/>
</dbReference>